<name>A0A4C1T8H4_EUMVA</name>
<evidence type="ECO:0000313" key="3">
    <source>
        <dbReference type="Proteomes" id="UP000299102"/>
    </source>
</evidence>
<evidence type="ECO:0000313" key="2">
    <source>
        <dbReference type="EMBL" id="GBP10476.1"/>
    </source>
</evidence>
<dbReference type="AlphaFoldDB" id="A0A4C1T8H4"/>
<proteinExistence type="predicted"/>
<gene>
    <name evidence="2" type="ORF">EVAR_76339_1</name>
</gene>
<dbReference type="Proteomes" id="UP000299102">
    <property type="component" value="Unassembled WGS sequence"/>
</dbReference>
<reference evidence="2 3" key="1">
    <citation type="journal article" date="2019" name="Commun. Biol.">
        <title>The bagworm genome reveals a unique fibroin gene that provides high tensile strength.</title>
        <authorList>
            <person name="Kono N."/>
            <person name="Nakamura H."/>
            <person name="Ohtoshi R."/>
            <person name="Tomita M."/>
            <person name="Numata K."/>
            <person name="Arakawa K."/>
        </authorList>
    </citation>
    <scope>NUCLEOTIDE SEQUENCE [LARGE SCALE GENOMIC DNA]</scope>
</reference>
<accession>A0A4C1T8H4</accession>
<evidence type="ECO:0000256" key="1">
    <source>
        <dbReference type="SAM" id="MobiDB-lite"/>
    </source>
</evidence>
<feature type="compositionally biased region" description="Low complexity" evidence="1">
    <location>
        <begin position="69"/>
        <end position="80"/>
    </location>
</feature>
<dbReference type="EMBL" id="BGZK01000041">
    <property type="protein sequence ID" value="GBP10476.1"/>
    <property type="molecule type" value="Genomic_DNA"/>
</dbReference>
<feature type="compositionally biased region" description="Polar residues" evidence="1">
    <location>
        <begin position="14"/>
        <end position="24"/>
    </location>
</feature>
<feature type="region of interest" description="Disordered" evidence="1">
    <location>
        <begin position="1"/>
        <end position="24"/>
    </location>
</feature>
<sequence length="115" mass="12285">MSTRPIGQPRIVTHTPNSSRNRISNPILSLIRLSPHLHSVKATKHQAKDDSDNTADAEGGGGVEGPGECGTPRGRPPTAARGRVIRLSVSSAQDASAQDERHRLLLVTDIRTLPV</sequence>
<organism evidence="2 3">
    <name type="scientific">Eumeta variegata</name>
    <name type="common">Bagworm moth</name>
    <name type="synonym">Eumeta japonica</name>
    <dbReference type="NCBI Taxonomy" id="151549"/>
    <lineage>
        <taxon>Eukaryota</taxon>
        <taxon>Metazoa</taxon>
        <taxon>Ecdysozoa</taxon>
        <taxon>Arthropoda</taxon>
        <taxon>Hexapoda</taxon>
        <taxon>Insecta</taxon>
        <taxon>Pterygota</taxon>
        <taxon>Neoptera</taxon>
        <taxon>Endopterygota</taxon>
        <taxon>Lepidoptera</taxon>
        <taxon>Glossata</taxon>
        <taxon>Ditrysia</taxon>
        <taxon>Tineoidea</taxon>
        <taxon>Psychidae</taxon>
        <taxon>Oiketicinae</taxon>
        <taxon>Eumeta</taxon>
    </lineage>
</organism>
<comment type="caution">
    <text evidence="2">The sequence shown here is derived from an EMBL/GenBank/DDBJ whole genome shotgun (WGS) entry which is preliminary data.</text>
</comment>
<keyword evidence="3" id="KW-1185">Reference proteome</keyword>
<protein>
    <submittedName>
        <fullName evidence="2">Uncharacterized protein</fullName>
    </submittedName>
</protein>
<feature type="region of interest" description="Disordered" evidence="1">
    <location>
        <begin position="40"/>
        <end position="80"/>
    </location>
</feature>
<feature type="compositionally biased region" description="Gly residues" evidence="1">
    <location>
        <begin position="58"/>
        <end position="68"/>
    </location>
</feature>